<feature type="compositionally biased region" description="Basic residues" evidence="5">
    <location>
        <begin position="877"/>
        <end position="887"/>
    </location>
</feature>
<feature type="compositionally biased region" description="Polar residues" evidence="5">
    <location>
        <begin position="17"/>
        <end position="31"/>
    </location>
</feature>
<feature type="region of interest" description="Disordered" evidence="5">
    <location>
        <begin position="461"/>
        <end position="1032"/>
    </location>
</feature>
<evidence type="ECO:0000256" key="3">
    <source>
        <dbReference type="ARBA" id="ARBA00022833"/>
    </source>
</evidence>
<feature type="compositionally biased region" description="Pro residues" evidence="5">
    <location>
        <begin position="1852"/>
        <end position="1870"/>
    </location>
</feature>
<evidence type="ECO:0000313" key="7">
    <source>
        <dbReference type="EMBL" id="JAG50235.1"/>
    </source>
</evidence>
<evidence type="ECO:0000256" key="1">
    <source>
        <dbReference type="ARBA" id="ARBA00022723"/>
    </source>
</evidence>
<feature type="compositionally biased region" description="Basic and acidic residues" evidence="5">
    <location>
        <begin position="1673"/>
        <end position="1698"/>
    </location>
</feature>
<dbReference type="InterPro" id="IPR019787">
    <property type="entry name" value="Znf_PHD-finger"/>
</dbReference>
<dbReference type="InterPro" id="IPR019786">
    <property type="entry name" value="Zinc_finger_PHD-type_CS"/>
</dbReference>
<feature type="compositionally biased region" description="Basic residues" evidence="5">
    <location>
        <begin position="1340"/>
        <end position="1351"/>
    </location>
</feature>
<evidence type="ECO:0000259" key="6">
    <source>
        <dbReference type="PROSITE" id="PS50016"/>
    </source>
</evidence>
<feature type="compositionally biased region" description="Basic and acidic residues" evidence="5">
    <location>
        <begin position="188"/>
        <end position="238"/>
    </location>
</feature>
<feature type="compositionally biased region" description="Basic and acidic residues" evidence="5">
    <location>
        <begin position="542"/>
        <end position="564"/>
    </location>
</feature>
<keyword evidence="2 4" id="KW-0863">Zinc-finger</keyword>
<feature type="region of interest" description="Disordered" evidence="5">
    <location>
        <begin position="151"/>
        <end position="430"/>
    </location>
</feature>
<feature type="compositionally biased region" description="Basic and acidic residues" evidence="5">
    <location>
        <begin position="1417"/>
        <end position="1427"/>
    </location>
</feature>
<protein>
    <recommendedName>
        <fullName evidence="6">PHD-type domain-containing protein</fullName>
    </recommendedName>
</protein>
<feature type="compositionally biased region" description="Basic residues" evidence="5">
    <location>
        <begin position="1428"/>
        <end position="1437"/>
    </location>
</feature>
<feature type="compositionally biased region" description="Basic and acidic residues" evidence="5">
    <location>
        <begin position="1533"/>
        <end position="1567"/>
    </location>
</feature>
<feature type="compositionally biased region" description="Acidic residues" evidence="5">
    <location>
        <begin position="1486"/>
        <end position="1504"/>
    </location>
</feature>
<feature type="compositionally biased region" description="Basic and acidic residues" evidence="5">
    <location>
        <begin position="823"/>
        <end position="837"/>
    </location>
</feature>
<dbReference type="GO" id="GO:0045892">
    <property type="term" value="P:negative regulation of DNA-templated transcription"/>
    <property type="evidence" value="ECO:0007669"/>
    <property type="project" value="TreeGrafter"/>
</dbReference>
<dbReference type="SUPFAM" id="SSF57903">
    <property type="entry name" value="FYVE/PHD zinc finger"/>
    <property type="match status" value="1"/>
</dbReference>
<dbReference type="EMBL" id="GBRD01015591">
    <property type="protein sequence ID" value="JAG50235.1"/>
    <property type="molecule type" value="Transcribed_RNA"/>
</dbReference>
<reference evidence="7" key="1">
    <citation type="submission" date="2014-09" db="EMBL/GenBank/DDBJ databases">
        <authorList>
            <person name="Magalhaes I.L.F."/>
            <person name="Oliveira U."/>
            <person name="Santos F.R."/>
            <person name="Vidigal T.H.D.A."/>
            <person name="Brescovit A.D."/>
            <person name="Santos A.J."/>
        </authorList>
    </citation>
    <scope>NUCLEOTIDE SEQUENCE</scope>
</reference>
<feature type="compositionally biased region" description="Basic and acidic residues" evidence="5">
    <location>
        <begin position="85"/>
        <end position="97"/>
    </location>
</feature>
<feature type="domain" description="PHD-type" evidence="6">
    <location>
        <begin position="1035"/>
        <end position="1085"/>
    </location>
</feature>
<dbReference type="InterPro" id="IPR028938">
    <property type="entry name" value="Rsf1-like"/>
</dbReference>
<evidence type="ECO:0000256" key="5">
    <source>
        <dbReference type="SAM" id="MobiDB-lite"/>
    </source>
</evidence>
<feature type="compositionally biased region" description="Basic residues" evidence="5">
    <location>
        <begin position="700"/>
        <end position="719"/>
    </location>
</feature>
<feature type="compositionally biased region" description="Basic and acidic residues" evidence="5">
    <location>
        <begin position="473"/>
        <end position="535"/>
    </location>
</feature>
<feature type="compositionally biased region" description="Basic and acidic residues" evidence="5">
    <location>
        <begin position="1727"/>
        <end position="1737"/>
    </location>
</feature>
<feature type="compositionally biased region" description="Polar residues" evidence="5">
    <location>
        <begin position="1710"/>
        <end position="1721"/>
    </location>
</feature>
<name>A0A0K8SBU0_LYGHE</name>
<feature type="compositionally biased region" description="Acidic residues" evidence="5">
    <location>
        <begin position="951"/>
        <end position="975"/>
    </location>
</feature>
<dbReference type="InterPro" id="IPR001965">
    <property type="entry name" value="Znf_PHD"/>
</dbReference>
<feature type="compositionally biased region" description="Basic residues" evidence="5">
    <location>
        <begin position="929"/>
        <end position="942"/>
    </location>
</feature>
<feature type="compositionally biased region" description="Basic residues" evidence="5">
    <location>
        <begin position="1406"/>
        <end position="1416"/>
    </location>
</feature>
<feature type="compositionally biased region" description="Basic and acidic residues" evidence="5">
    <location>
        <begin position="372"/>
        <end position="391"/>
    </location>
</feature>
<proteinExistence type="predicted"/>
<feature type="region of interest" description="Disordered" evidence="5">
    <location>
        <begin position="1227"/>
        <end position="1919"/>
    </location>
</feature>
<feature type="compositionally biased region" description="Basic and acidic residues" evidence="5">
    <location>
        <begin position="115"/>
        <end position="135"/>
    </location>
</feature>
<feature type="compositionally biased region" description="Basic and acidic residues" evidence="5">
    <location>
        <begin position="49"/>
        <end position="69"/>
    </location>
</feature>
<feature type="compositionally biased region" description="Acidic residues" evidence="5">
    <location>
        <begin position="1156"/>
        <end position="1170"/>
    </location>
</feature>
<feature type="compositionally biased region" description="Basic residues" evidence="5">
    <location>
        <begin position="1819"/>
        <end position="1828"/>
    </location>
</feature>
<sequence>MYFSGCGAGHYCDTGNPGESTAEKPSTSEDNTPVEKKGAKKLWSIDTICKSDDSKSTVESADSKTKQEENGPSSVPTVVHNNKLNNKDGIESAEKEPSSVAPNVLEKTKSGNGEENGRKDVGDDQGKGSEVEGKGKKSVFISNIIEVCLNNKPSKKDDKIDKDVPSGSKYEDLFSAKNILPPKSMSNEPRDKELSVSSDISEKNGSPKEESLKKQEEKRSVETDAIKKLDVPKDKEMNDSTAVKQKRGETDEKCITSGVKTSEKCKETPEEPGKNPTGSTDVEIEADNDRKSKSNKKGETTGRKNKTMEKAKEKSEESRKDKLEKDEEEKTKLEESNKKLEETGNKNVVSKNDDISIKDQIDKPVLPPEVVEESKKDAKYTKSDDKYEKSAKSGRKTGKGKEKRVRSGKNVPASSKLDIKEGVAASSKSDIKDEIKLESRTKTVKNESEIKVEHVEIEIESKTHNSTKLSTLVKDEKIVSDSEKKPSSPEEPADKKTLMENAENDKSHEVEKKTLGLQKPIKEECESEIGDKVKISENVTSKVDEASDEQIVKSKTETKEGEKPKGRKSRTNSVNEADEVPSKVRKTDDEDVPKEVGGRRASRRSTRTGSIPKPTPKEDHKKTQKNEPAKTLTLSSFSLEEPEEEVVQRPSTAKKVETQTEAAVKGGKRKRDVTVAVKSEEEGGTEEDESKAEEDEVGGKKPRLKAKVKKGGKRKRGRGGFRGFLKKSASEETKEDEESKEDSKDRKQVEASSNDTAEAKKDDETAEKNKDGKEKDDSDDDVPLAKRGRGRPITPKDTPKSKEDGDVVKKGRKTKTKTMLGLTDRDLKSVEVDRVEPDTPGGRPGRASRRIAMQKIKEEAERRAVEDAIKEIDKGSKGKKKEKKSAKVSKEVTPSKKDFLKDKMGKKKRRKKEETEEEDEEGDDSKKDEKKRRKKKGFKYNIHKPWASSSDSDDENVEEEEEDHLEFMGMEEEEDVRGKPVVSDHEFSCDEDLEKGEGEALPVRRARTAVRKEKPEKAVEEGESDGEREESDVEDYKCEKCGKEDHPEWILLCDTCDKGYHASCLRPPLMLIPEGDWHCPPCQHVALVKQLKDVLRTFEKNTKRRENEELRRKRLAYVGISLANVLPDGGSKVNKKEKKFHAADSSSGGRSRSSSEDSESESSEDSEEEPVYQLRQRRSAVQNYRFNDYDQLIDSAIQDEMVAAGSVVPGFAAPAVLGPPVESAVAEDGSVAPAENGEIVESKVEGEDQATAEGGDDVEVKDKEDEEEEGDISKGWRPPVVPKRPTMPFVGRKKPKKLCNLDVESDDQNDSDEDFKGSSSEEEEEDFSGGSDESGDWKRRQPLRRSGRARQSRVDRDFINDSDSDDYGKKKKKKKQVWDESSSSSSDQSWGRKKKRTTVRSSFSKAKSRSKKKKSSRRYDSDSDAPKKKAKSKKPKVRYGLSEDDDDGPLIRTRGKKMNYTEIHGSDTEEEERLNRIKGRKTLSDMEAEDEEFVLDKEEEEEFMEGQSHVRKAPRRISSDEDEEEEEEEEENEKNGDESSEKVKPSDSAESVKEEHKKTVPSEEKQMTEQAPKSLPPASQPLPASRPKPPPTLVKRPLRIESDDEEEEDEEEELPDEEEEGAEEEEEVSEEEGESEDEKQPPRRIPPPVPSLSVRVPGQPNPPPVALNAMQSKLKDALNAADRRPKESEALARLREKLANAAARPGLAQTAANLSVSTPEVTITPKSEPKPEEKEKQSPPPSVGIRVVNTQKLLAPQPQELLKRPQPESVIRGMLGSGPPPVHGQPPPMYYNRPQGPGRMIPAGIDPGRFMQRPSLHPSAHHLQHQQRRFPDRYMYGGGGGGGYHGGSGYFPPAPGPVPFPPVEVQPVPPSDFHDGPLDDDPLPYPSSAHPHKSEGPGEFGGLVSYFSSQREEDADLET</sequence>
<feature type="compositionally biased region" description="Basic and acidic residues" evidence="5">
    <location>
        <begin position="261"/>
        <end position="273"/>
    </location>
</feature>
<dbReference type="InterPro" id="IPR013083">
    <property type="entry name" value="Znf_RING/FYVE/PHD"/>
</dbReference>
<dbReference type="InterPro" id="IPR011011">
    <property type="entry name" value="Znf_FYVE_PHD"/>
</dbReference>
<dbReference type="Pfam" id="PF00628">
    <property type="entry name" value="PHD"/>
    <property type="match status" value="1"/>
</dbReference>
<keyword evidence="1" id="KW-0479">Metal-binding</keyword>
<feature type="compositionally biased region" description="Gly residues" evidence="5">
    <location>
        <begin position="1836"/>
        <end position="1849"/>
    </location>
</feature>
<feature type="compositionally biased region" description="Basic and acidic residues" evidence="5">
    <location>
        <begin position="287"/>
        <end position="344"/>
    </location>
</feature>
<feature type="compositionally biased region" description="Basic and acidic residues" evidence="5">
    <location>
        <begin position="1010"/>
        <end position="1020"/>
    </location>
</feature>
<feature type="compositionally biased region" description="Basic and acidic residues" evidence="5">
    <location>
        <begin position="615"/>
        <end position="628"/>
    </location>
</feature>
<dbReference type="Gene3D" id="3.30.40.10">
    <property type="entry name" value="Zinc/RING finger domain, C3HC4 (zinc finger)"/>
    <property type="match status" value="1"/>
</dbReference>
<dbReference type="CDD" id="cd15543">
    <property type="entry name" value="PHD_RSF1"/>
    <property type="match status" value="1"/>
</dbReference>
<feature type="compositionally biased region" description="Acidic residues" evidence="5">
    <location>
        <begin position="1520"/>
        <end position="1532"/>
    </location>
</feature>
<feature type="compositionally biased region" description="Basic and acidic residues" evidence="5">
    <location>
        <begin position="757"/>
        <end position="776"/>
    </location>
</feature>
<feature type="compositionally biased region" description="Basic and acidic residues" evidence="5">
    <location>
        <begin position="976"/>
        <end position="988"/>
    </location>
</feature>
<keyword evidence="3" id="KW-0862">Zinc</keyword>
<organism evidence="7">
    <name type="scientific">Lygus hesperus</name>
    <name type="common">Western plant bug</name>
    <dbReference type="NCBI Taxonomy" id="30085"/>
    <lineage>
        <taxon>Eukaryota</taxon>
        <taxon>Metazoa</taxon>
        <taxon>Ecdysozoa</taxon>
        <taxon>Arthropoda</taxon>
        <taxon>Hexapoda</taxon>
        <taxon>Insecta</taxon>
        <taxon>Pterygota</taxon>
        <taxon>Neoptera</taxon>
        <taxon>Paraneoptera</taxon>
        <taxon>Hemiptera</taxon>
        <taxon>Heteroptera</taxon>
        <taxon>Panheteroptera</taxon>
        <taxon>Cimicomorpha</taxon>
        <taxon>Miridae</taxon>
        <taxon>Mirini</taxon>
        <taxon>Lygus</taxon>
    </lineage>
</organism>
<feature type="compositionally biased region" description="Basic and acidic residues" evidence="5">
    <location>
        <begin position="797"/>
        <end position="809"/>
    </location>
</feature>
<dbReference type="GO" id="GO:0008270">
    <property type="term" value="F:zinc ion binding"/>
    <property type="evidence" value="ECO:0007669"/>
    <property type="project" value="UniProtKB-KW"/>
</dbReference>
<dbReference type="PROSITE" id="PS01359">
    <property type="entry name" value="ZF_PHD_1"/>
    <property type="match status" value="1"/>
</dbReference>
<feature type="compositionally biased region" description="Acidic residues" evidence="5">
    <location>
        <begin position="1303"/>
        <end position="1313"/>
    </location>
</feature>
<feature type="compositionally biased region" description="Basic and acidic residues" evidence="5">
    <location>
        <begin position="154"/>
        <end position="174"/>
    </location>
</feature>
<evidence type="ECO:0000256" key="2">
    <source>
        <dbReference type="ARBA" id="ARBA00022771"/>
    </source>
</evidence>
<feature type="compositionally biased region" description="Acidic residues" evidence="5">
    <location>
        <begin position="1021"/>
        <end position="1032"/>
    </location>
</feature>
<dbReference type="PROSITE" id="PS50016">
    <property type="entry name" value="ZF_PHD_2"/>
    <property type="match status" value="1"/>
</dbReference>
<accession>A0A0K8SBU0</accession>
<feature type="region of interest" description="Disordered" evidence="5">
    <location>
        <begin position="1131"/>
        <end position="1175"/>
    </location>
</feature>
<feature type="compositionally biased region" description="Acidic residues" evidence="5">
    <location>
        <begin position="682"/>
        <end position="696"/>
    </location>
</feature>
<dbReference type="GO" id="GO:0042393">
    <property type="term" value="F:histone binding"/>
    <property type="evidence" value="ECO:0007669"/>
    <property type="project" value="TreeGrafter"/>
</dbReference>
<feature type="compositionally biased region" description="Pro residues" evidence="5">
    <location>
        <begin position="1574"/>
        <end position="1592"/>
    </location>
</feature>
<feature type="compositionally biased region" description="Acidic residues" evidence="5">
    <location>
        <begin position="1602"/>
        <end position="1637"/>
    </location>
</feature>
<feature type="compositionally biased region" description="Polar residues" evidence="5">
    <location>
        <begin position="70"/>
        <end position="84"/>
    </location>
</feature>
<dbReference type="SMART" id="SM00249">
    <property type="entry name" value="PHD"/>
    <property type="match status" value="1"/>
</dbReference>
<dbReference type="GO" id="GO:0031213">
    <property type="term" value="C:RSF complex"/>
    <property type="evidence" value="ECO:0007669"/>
    <property type="project" value="InterPro"/>
</dbReference>
<evidence type="ECO:0000256" key="4">
    <source>
        <dbReference type="PROSITE-ProRule" id="PRU00146"/>
    </source>
</evidence>
<feature type="compositionally biased region" description="Basic residues" evidence="5">
    <location>
        <begin position="392"/>
        <end position="407"/>
    </location>
</feature>
<dbReference type="PANTHER" id="PTHR14296:SF16">
    <property type="entry name" value="REMODELING AND SPACING FACTOR 1"/>
    <property type="match status" value="1"/>
</dbReference>
<feature type="region of interest" description="Disordered" evidence="5">
    <location>
        <begin position="11"/>
        <end position="135"/>
    </location>
</feature>
<feature type="compositionally biased region" description="Basic and acidic residues" evidence="5">
    <location>
        <begin position="855"/>
        <end position="876"/>
    </location>
</feature>
<feature type="compositionally biased region" description="Basic and acidic residues" evidence="5">
    <location>
        <begin position="580"/>
        <end position="598"/>
    </location>
</feature>
<feature type="compositionally biased region" description="Pro residues" evidence="5">
    <location>
        <begin position="1778"/>
        <end position="1789"/>
    </location>
</feature>
<dbReference type="PANTHER" id="PTHR14296">
    <property type="entry name" value="REMODELING AND SPACING FACTOR 1"/>
    <property type="match status" value="1"/>
</dbReference>
<feature type="compositionally biased region" description="Basic and acidic residues" evidence="5">
    <location>
        <begin position="351"/>
        <end position="362"/>
    </location>
</feature>
<feature type="compositionally biased region" description="Acidic residues" evidence="5">
    <location>
        <begin position="1247"/>
        <end position="1257"/>
    </location>
</feature>
<feature type="compositionally biased region" description="Basic and acidic residues" evidence="5">
    <location>
        <begin position="888"/>
        <end position="903"/>
    </location>
</feature>